<dbReference type="Gene3D" id="1.20.1310.10">
    <property type="entry name" value="Cullin Repeats"/>
    <property type="match status" value="1"/>
</dbReference>
<gene>
    <name evidence="8" type="ORF">X975_20272</name>
</gene>
<proteinExistence type="inferred from homology"/>
<name>A0A087TDE9_STEMI</name>
<dbReference type="GO" id="GO:0006511">
    <property type="term" value="P:ubiquitin-dependent protein catabolic process"/>
    <property type="evidence" value="ECO:0007669"/>
    <property type="project" value="InterPro"/>
</dbReference>
<dbReference type="Pfam" id="PF25773">
    <property type="entry name" value="TPR_ANAPC2"/>
    <property type="match status" value="1"/>
</dbReference>
<dbReference type="Gene3D" id="3.30.230.130">
    <property type="entry name" value="Cullin, Chain C, Domain 2"/>
    <property type="match status" value="1"/>
</dbReference>
<dbReference type="PANTHER" id="PTHR45957:SF1">
    <property type="entry name" value="ANAPHASE-PROMOTING COMPLEX SUBUNIT 2"/>
    <property type="match status" value="1"/>
</dbReference>
<dbReference type="EMBL" id="KK114715">
    <property type="protein sequence ID" value="KFM63138.1"/>
    <property type="molecule type" value="Genomic_DNA"/>
</dbReference>
<comment type="similarity">
    <text evidence="6">Belongs to the cullin family.</text>
</comment>
<evidence type="ECO:0000313" key="9">
    <source>
        <dbReference type="Proteomes" id="UP000054359"/>
    </source>
</evidence>
<dbReference type="InterPro" id="IPR014786">
    <property type="entry name" value="ANAPC2_C"/>
</dbReference>
<dbReference type="GO" id="GO:0070979">
    <property type="term" value="P:protein K11-linked ubiquitination"/>
    <property type="evidence" value="ECO:0007669"/>
    <property type="project" value="TreeGrafter"/>
</dbReference>
<evidence type="ECO:0000256" key="6">
    <source>
        <dbReference type="PROSITE-ProRule" id="PRU00330"/>
    </source>
</evidence>
<dbReference type="SMART" id="SM00182">
    <property type="entry name" value="CULLIN"/>
    <property type="match status" value="1"/>
</dbReference>
<evidence type="ECO:0000256" key="2">
    <source>
        <dbReference type="ARBA" id="ARBA00022618"/>
    </source>
</evidence>
<evidence type="ECO:0000256" key="1">
    <source>
        <dbReference type="ARBA" id="ARBA00016068"/>
    </source>
</evidence>
<keyword evidence="5" id="KW-0131">Cell cycle</keyword>
<dbReference type="InterPro" id="IPR036388">
    <property type="entry name" value="WH-like_DNA-bd_sf"/>
</dbReference>
<evidence type="ECO:0000256" key="4">
    <source>
        <dbReference type="ARBA" id="ARBA00022786"/>
    </source>
</evidence>
<dbReference type="InterPro" id="IPR057975">
    <property type="entry name" value="TPR_ANAPC2"/>
</dbReference>
<dbReference type="Pfam" id="PF26557">
    <property type="entry name" value="Cullin_AB"/>
    <property type="match status" value="1"/>
</dbReference>
<keyword evidence="2" id="KW-0132">Cell division</keyword>
<organism evidence="8 9">
    <name type="scientific">Stegodyphus mimosarum</name>
    <name type="common">African social velvet spider</name>
    <dbReference type="NCBI Taxonomy" id="407821"/>
    <lineage>
        <taxon>Eukaryota</taxon>
        <taxon>Metazoa</taxon>
        <taxon>Ecdysozoa</taxon>
        <taxon>Arthropoda</taxon>
        <taxon>Chelicerata</taxon>
        <taxon>Arachnida</taxon>
        <taxon>Araneae</taxon>
        <taxon>Araneomorphae</taxon>
        <taxon>Entelegynae</taxon>
        <taxon>Eresoidea</taxon>
        <taxon>Eresidae</taxon>
        <taxon>Stegodyphus</taxon>
    </lineage>
</organism>
<dbReference type="OMA" id="TYFMYET"/>
<reference evidence="8 9" key="1">
    <citation type="submission" date="2013-11" db="EMBL/GenBank/DDBJ databases">
        <title>Genome sequencing of Stegodyphus mimosarum.</title>
        <authorList>
            <person name="Bechsgaard J."/>
        </authorList>
    </citation>
    <scope>NUCLEOTIDE SEQUENCE [LARGE SCALE GENOMIC DNA]</scope>
</reference>
<dbReference type="InterPro" id="IPR036390">
    <property type="entry name" value="WH_DNA-bd_sf"/>
</dbReference>
<dbReference type="InterPro" id="IPR016158">
    <property type="entry name" value="Cullin_homology"/>
</dbReference>
<dbReference type="GO" id="GO:0007091">
    <property type="term" value="P:metaphase/anaphase transition of mitotic cell cycle"/>
    <property type="evidence" value="ECO:0007669"/>
    <property type="project" value="TreeGrafter"/>
</dbReference>
<dbReference type="Gene3D" id="1.10.10.10">
    <property type="entry name" value="Winged helix-like DNA-binding domain superfamily/Winged helix DNA-binding domain"/>
    <property type="match status" value="1"/>
</dbReference>
<evidence type="ECO:0000259" key="7">
    <source>
        <dbReference type="PROSITE" id="PS50069"/>
    </source>
</evidence>
<evidence type="ECO:0000256" key="3">
    <source>
        <dbReference type="ARBA" id="ARBA00022776"/>
    </source>
</evidence>
<sequence>MGVDSLSSAWKVITDALRPTRNEEGKLLPSDSEFSSAVAVLHQYGMSHIIKEWFINSFQEDMQSVIIPEFWECFRNCERGKFWKFPYALNLLYNCLQSYFPAVIKLQSLQENLLLQIYALPHDAQRSVEAVKVSVMDEFVSVARCLLFAKWPVDFRAVLVDFYTQAFKAYQSKFKLVKEEESEPTLQCCYCDNSTEACCCQEYLDEFYAATNKLYELQFFQMAVGDVPINVAQDVVEKYIQDSCKGNFEIPLLKILRLWLDNTVISWLSSFYCGINGDDDHVNKLLSEYKERLLNVLYEAFADVRMDQLFDIIIEFPESQDALEDLKECLAITNMRSKLITSLKSSLETRLLHPGVNTSDILTAYISAIKALRVLDHTGVVLQVVSEPVCKYLRSREDTVRCIISSLREDSCGELACELMKGVPLKLEDTYQSDEEVDDWEKWCPDPVDVDPTKTSESQRSSDIIGILVNIYGSKELFVNEYRSLLADRLLTTFSYNTEREIRYLELLKLRFGESQLHFCEVMLKDIADSKRINTHLNSEEVKNREQWDFPMNAMILSAQFWPSFKEEKLRLPEHIWQNLKKYTTEFEALKGNRTLVWKPHLGTVDLEIELKGKTLNVSVSPVHATILWHFQERARWTINELSTEMHMQASALRRKITLWQSHGILHEEESDVFVLLEDQKTSTRDSVVPFGEEEESVTASSQDMKEEELQTFWSFIVGMLTNMESLPLERIHSMLRMFALPGTSTNECSIQDMKQFLEKKVRDRQLVCTAGMFKLPKYDS</sequence>
<dbReference type="FunFam" id="1.20.1310.10:FF:000052">
    <property type="entry name" value="Anaphase-promoting complex subunit 2"/>
    <property type="match status" value="1"/>
</dbReference>
<evidence type="ECO:0000256" key="5">
    <source>
        <dbReference type="ARBA" id="ARBA00023306"/>
    </source>
</evidence>
<keyword evidence="4" id="KW-0833">Ubl conjugation pathway</keyword>
<dbReference type="SMART" id="SM01013">
    <property type="entry name" value="APC2"/>
    <property type="match status" value="1"/>
</dbReference>
<dbReference type="Proteomes" id="UP000054359">
    <property type="component" value="Unassembled WGS sequence"/>
</dbReference>
<dbReference type="AlphaFoldDB" id="A0A087TDE9"/>
<protein>
    <recommendedName>
        <fullName evidence="1">Anaphase-promoting complex subunit 2</fullName>
    </recommendedName>
</protein>
<dbReference type="InterPro" id="IPR059120">
    <property type="entry name" value="Cullin-like_AB"/>
</dbReference>
<dbReference type="GO" id="GO:0051301">
    <property type="term" value="P:cell division"/>
    <property type="evidence" value="ECO:0007669"/>
    <property type="project" value="UniProtKB-KW"/>
</dbReference>
<dbReference type="SUPFAM" id="SSF46785">
    <property type="entry name" value="Winged helix' DNA-binding domain"/>
    <property type="match status" value="1"/>
</dbReference>
<dbReference type="GO" id="GO:0005680">
    <property type="term" value="C:anaphase-promoting complex"/>
    <property type="evidence" value="ECO:0007669"/>
    <property type="project" value="TreeGrafter"/>
</dbReference>
<dbReference type="InterPro" id="IPR036317">
    <property type="entry name" value="Cullin_homology_sf"/>
</dbReference>
<evidence type="ECO:0000313" key="8">
    <source>
        <dbReference type="EMBL" id="KFM63138.1"/>
    </source>
</evidence>
<dbReference type="SUPFAM" id="SSF75632">
    <property type="entry name" value="Cullin homology domain"/>
    <property type="match status" value="1"/>
</dbReference>
<dbReference type="PANTHER" id="PTHR45957">
    <property type="entry name" value="ANAPHASE-PROMOTING COMPLEX SUBUNIT 2"/>
    <property type="match status" value="1"/>
</dbReference>
<feature type="non-terminal residue" evidence="8">
    <location>
        <position position="781"/>
    </location>
</feature>
<dbReference type="STRING" id="407821.A0A087TDE9"/>
<dbReference type="Pfam" id="PF08672">
    <property type="entry name" value="ANAPC2"/>
    <property type="match status" value="1"/>
</dbReference>
<keyword evidence="3" id="KW-0498">Mitosis</keyword>
<feature type="domain" description="Cullin family profile" evidence="7">
    <location>
        <begin position="467"/>
        <end position="657"/>
    </location>
</feature>
<dbReference type="OrthoDB" id="5581181at2759"/>
<accession>A0A087TDE9</accession>
<dbReference type="InterPro" id="IPR044554">
    <property type="entry name" value="ANAPC2"/>
</dbReference>
<keyword evidence="9" id="KW-1185">Reference proteome</keyword>
<dbReference type="PROSITE" id="PS50069">
    <property type="entry name" value="CULLIN_2"/>
    <property type="match status" value="1"/>
</dbReference>
<dbReference type="GO" id="GO:0031625">
    <property type="term" value="F:ubiquitin protein ligase binding"/>
    <property type="evidence" value="ECO:0007669"/>
    <property type="project" value="InterPro"/>
</dbReference>